<dbReference type="OrthoDB" id="6339427at2759"/>
<evidence type="ECO:0000256" key="7">
    <source>
        <dbReference type="SAM" id="Phobius"/>
    </source>
</evidence>
<sequence length="550" mass="62136">MRVKNSARRPRNPLVLRTPDELKDDVRKFHDRNRLKGVIDVELLIKGARIAQEPDNLYTINLTESEFKAIKDEKESGFWQQSKDLKLTILTTACAAITQGWQQSTINAGSRGWKHDLQPEGEDWMHDHLLMGGFIDAAPWLSGSIIGTWLSDPLQEGKYGRRPALFISAVFCAACVLGTARCVTWQQLLACRVMLGVGIGAKASIAPVFAAEAAVDHLRGRLLMMWQLFDTFGVFVGFACDWIVDRQWRVLLGTASIPALVLLFLVFLCPESPRFLIRRGDYTGAFLSLRQLRGTDIQAARDLYYIHSQLQVETEMFDGKRPQNWYSQEIYQEMVRKTGFLKRLWKLFSNPRNQRACVAAFLVMASQQLCGISHHWIRSTFFRFTLLDSSIAQPTRKRIAIQVITGSLLGLGFGLANFLFTIPAYRYIDWRGRRLLLLISLAGMFFSLLAIGFFFRIETIEVRLALVSTFTIGFFTFFYGIGAGPVPFTFSAEVFPLAFREVGMSFSVMVNFLGLGLLVLLVPLLDSAWGKTGASNICFLFTWASPNLQL</sequence>
<dbReference type="PANTHER" id="PTHR48020">
    <property type="entry name" value="PROTON MYO-INOSITOL COTRANSPORTER"/>
    <property type="match status" value="1"/>
</dbReference>
<evidence type="ECO:0000256" key="1">
    <source>
        <dbReference type="ARBA" id="ARBA00004141"/>
    </source>
</evidence>
<dbReference type="InterPro" id="IPR005829">
    <property type="entry name" value="Sugar_transporter_CS"/>
</dbReference>
<dbReference type="InterPro" id="IPR003663">
    <property type="entry name" value="Sugar/inositol_transpt"/>
</dbReference>
<dbReference type="EMBL" id="ML738608">
    <property type="protein sequence ID" value="KAE8164439.1"/>
    <property type="molecule type" value="Genomic_DNA"/>
</dbReference>
<keyword evidence="3" id="KW-0813">Transport</keyword>
<name>A0A5N6V0G8_ASPTM</name>
<dbReference type="PANTHER" id="PTHR48020:SF40">
    <property type="entry name" value="MAJOR FACILITATOR SUPERFAMILY (MFS) PROFILE DOMAIN-CONTAINING PROTEIN"/>
    <property type="match status" value="1"/>
</dbReference>
<feature type="transmembrane region" description="Helical" evidence="7">
    <location>
        <begin position="435"/>
        <end position="455"/>
    </location>
</feature>
<dbReference type="AlphaFoldDB" id="A0A5N6V0G8"/>
<feature type="domain" description="Major facilitator superfamily (MFS) profile" evidence="8">
    <location>
        <begin position="88"/>
        <end position="550"/>
    </location>
</feature>
<feature type="transmembrane region" description="Helical" evidence="7">
    <location>
        <begin position="193"/>
        <end position="211"/>
    </location>
</feature>
<keyword evidence="5 7" id="KW-1133">Transmembrane helix</keyword>
<evidence type="ECO:0000313" key="9">
    <source>
        <dbReference type="EMBL" id="KAE8164439.1"/>
    </source>
</evidence>
<keyword evidence="10" id="KW-1185">Reference proteome</keyword>
<dbReference type="SUPFAM" id="SSF103473">
    <property type="entry name" value="MFS general substrate transporter"/>
    <property type="match status" value="1"/>
</dbReference>
<proteinExistence type="inferred from homology"/>
<comment type="similarity">
    <text evidence="2">Belongs to the major facilitator superfamily. Sugar transporter (TC 2.A.1.1) family.</text>
</comment>
<dbReference type="PROSITE" id="PS00217">
    <property type="entry name" value="SUGAR_TRANSPORT_2"/>
    <property type="match status" value="1"/>
</dbReference>
<evidence type="ECO:0000256" key="2">
    <source>
        <dbReference type="ARBA" id="ARBA00010992"/>
    </source>
</evidence>
<feature type="transmembrane region" description="Helical" evidence="7">
    <location>
        <begin position="399"/>
        <end position="423"/>
    </location>
</feature>
<evidence type="ECO:0000256" key="5">
    <source>
        <dbReference type="ARBA" id="ARBA00022989"/>
    </source>
</evidence>
<organism evidence="9 10">
    <name type="scientific">Aspergillus tamarii</name>
    <dbReference type="NCBI Taxonomy" id="41984"/>
    <lineage>
        <taxon>Eukaryota</taxon>
        <taxon>Fungi</taxon>
        <taxon>Dikarya</taxon>
        <taxon>Ascomycota</taxon>
        <taxon>Pezizomycotina</taxon>
        <taxon>Eurotiomycetes</taxon>
        <taxon>Eurotiomycetidae</taxon>
        <taxon>Eurotiales</taxon>
        <taxon>Aspergillaceae</taxon>
        <taxon>Aspergillus</taxon>
        <taxon>Aspergillus subgen. Circumdati</taxon>
    </lineage>
</organism>
<dbReference type="PROSITE" id="PS50850">
    <property type="entry name" value="MFS"/>
    <property type="match status" value="1"/>
</dbReference>
<dbReference type="InterPro" id="IPR036259">
    <property type="entry name" value="MFS_trans_sf"/>
</dbReference>
<evidence type="ECO:0000256" key="4">
    <source>
        <dbReference type="ARBA" id="ARBA00022692"/>
    </source>
</evidence>
<protein>
    <recommendedName>
        <fullName evidence="8">Major facilitator superfamily (MFS) profile domain-containing protein</fullName>
    </recommendedName>
</protein>
<keyword evidence="6 7" id="KW-0472">Membrane</keyword>
<dbReference type="GO" id="GO:0022857">
    <property type="term" value="F:transmembrane transporter activity"/>
    <property type="evidence" value="ECO:0007669"/>
    <property type="project" value="InterPro"/>
</dbReference>
<dbReference type="GO" id="GO:0016020">
    <property type="term" value="C:membrane"/>
    <property type="evidence" value="ECO:0007669"/>
    <property type="project" value="UniProtKB-SubCell"/>
</dbReference>
<reference evidence="9 10" key="1">
    <citation type="submission" date="2019-04" db="EMBL/GenBank/DDBJ databases">
        <title>Friends and foes A comparative genomics study of 23 Aspergillus species from section Flavi.</title>
        <authorList>
            <consortium name="DOE Joint Genome Institute"/>
            <person name="Kjaerbolling I."/>
            <person name="Vesth T."/>
            <person name="Frisvad J.C."/>
            <person name="Nybo J.L."/>
            <person name="Theobald S."/>
            <person name="Kildgaard S."/>
            <person name="Isbrandt T."/>
            <person name="Kuo A."/>
            <person name="Sato A."/>
            <person name="Lyhne E.K."/>
            <person name="Kogle M.E."/>
            <person name="Wiebenga A."/>
            <person name="Kun R.S."/>
            <person name="Lubbers R.J."/>
            <person name="Makela M.R."/>
            <person name="Barry K."/>
            <person name="Chovatia M."/>
            <person name="Clum A."/>
            <person name="Daum C."/>
            <person name="Haridas S."/>
            <person name="He G."/>
            <person name="LaButti K."/>
            <person name="Lipzen A."/>
            <person name="Mondo S."/>
            <person name="Riley R."/>
            <person name="Salamov A."/>
            <person name="Simmons B.A."/>
            <person name="Magnuson J.K."/>
            <person name="Henrissat B."/>
            <person name="Mortensen U.H."/>
            <person name="Larsen T.O."/>
            <person name="Devries R.P."/>
            <person name="Grigoriev I.V."/>
            <person name="Machida M."/>
            <person name="Baker S.E."/>
            <person name="Andersen M.R."/>
        </authorList>
    </citation>
    <scope>NUCLEOTIDE SEQUENCE [LARGE SCALE GENOMIC DNA]</scope>
    <source>
        <strain evidence="9 10">CBS 117626</strain>
    </source>
</reference>
<keyword evidence="4 7" id="KW-0812">Transmembrane</keyword>
<gene>
    <name evidence="9" type="ORF">BDV40DRAFT_310899</name>
</gene>
<accession>A0A5N6V0G8</accession>
<dbReference type="GO" id="GO:0015798">
    <property type="term" value="P:myo-inositol transport"/>
    <property type="evidence" value="ECO:0007669"/>
    <property type="project" value="UniProtKB-ARBA"/>
</dbReference>
<dbReference type="Gene3D" id="1.20.1250.20">
    <property type="entry name" value="MFS general substrate transporter like domains"/>
    <property type="match status" value="1"/>
</dbReference>
<evidence type="ECO:0000256" key="6">
    <source>
        <dbReference type="ARBA" id="ARBA00023136"/>
    </source>
</evidence>
<evidence type="ECO:0000313" key="10">
    <source>
        <dbReference type="Proteomes" id="UP000326950"/>
    </source>
</evidence>
<evidence type="ECO:0000256" key="3">
    <source>
        <dbReference type="ARBA" id="ARBA00022448"/>
    </source>
</evidence>
<dbReference type="Proteomes" id="UP000326950">
    <property type="component" value="Unassembled WGS sequence"/>
</dbReference>
<feature type="transmembrane region" description="Helical" evidence="7">
    <location>
        <begin position="462"/>
        <end position="482"/>
    </location>
</feature>
<dbReference type="GO" id="GO:0015791">
    <property type="term" value="P:polyol transmembrane transport"/>
    <property type="evidence" value="ECO:0007669"/>
    <property type="project" value="UniProtKB-ARBA"/>
</dbReference>
<dbReference type="InterPro" id="IPR050814">
    <property type="entry name" value="Myo-inositol_Transporter"/>
</dbReference>
<feature type="transmembrane region" description="Helical" evidence="7">
    <location>
        <begin position="250"/>
        <end position="269"/>
    </location>
</feature>
<evidence type="ECO:0000259" key="8">
    <source>
        <dbReference type="PROSITE" id="PS50850"/>
    </source>
</evidence>
<dbReference type="InterPro" id="IPR020846">
    <property type="entry name" value="MFS_dom"/>
</dbReference>
<dbReference type="FunFam" id="1.20.1250.20:FF:000474">
    <property type="entry name" value="Sugar transporter, putative"/>
    <property type="match status" value="1"/>
</dbReference>
<comment type="subcellular location">
    <subcellularLocation>
        <location evidence="1">Membrane</location>
        <topology evidence="1">Multi-pass membrane protein</topology>
    </subcellularLocation>
</comment>
<dbReference type="Pfam" id="PF00083">
    <property type="entry name" value="Sugar_tr"/>
    <property type="match status" value="1"/>
</dbReference>
<dbReference type="InterPro" id="IPR005828">
    <property type="entry name" value="MFS_sugar_transport-like"/>
</dbReference>
<feature type="transmembrane region" description="Helical" evidence="7">
    <location>
        <begin position="223"/>
        <end position="244"/>
    </location>
</feature>
<dbReference type="PRINTS" id="PR00171">
    <property type="entry name" value="SUGRTRNSPORT"/>
</dbReference>
<feature type="transmembrane region" description="Helical" evidence="7">
    <location>
        <begin position="164"/>
        <end position="187"/>
    </location>
</feature>
<feature type="transmembrane region" description="Helical" evidence="7">
    <location>
        <begin position="502"/>
        <end position="525"/>
    </location>
</feature>